<dbReference type="OrthoDB" id="10251744at2759"/>
<protein>
    <submittedName>
        <fullName evidence="1">Alternative protein GINS3</fullName>
    </submittedName>
</protein>
<dbReference type="EMBL" id="HF583449">
    <property type="protein sequence ID" value="CCQ42946.1"/>
    <property type="molecule type" value="Genomic_DNA"/>
</dbReference>
<name>L8E887_HUMAN</name>
<gene>
    <name evidence="1" type="primary">GINS3</name>
</gene>
<dbReference type="ChiTaRS" id="GINS3">
    <property type="organism name" value="human"/>
</dbReference>
<dbReference type="AlphaFoldDB" id="L8E887"/>
<reference evidence="1" key="1">
    <citation type="journal article" date="2013" name="PLoS ONE">
        <title>Direct detection of alternative open reading frames translation products in human significantly expands the proteome.</title>
        <authorList>
            <person name="Vanderperre B."/>
            <person name="Lucier J.-F."/>
            <person name="Motard J."/>
            <person name="Tremblay G."/>
            <person name="Vanderperre S."/>
            <person name="Wisztorski M."/>
            <person name="Salzet M."/>
            <person name="Boisvert F.-M."/>
            <person name="Roucou X."/>
        </authorList>
    </citation>
    <scope>NUCLEOTIDE SEQUENCE</scope>
</reference>
<proteinExistence type="predicted"/>
<accession>L8E887</accession>
<sequence length="44" mass="4985">MNMFCTSALSLVLQIIKAIRIVSLIIFDGNTQIHVLAKKKKKKK</sequence>
<organism evidence="1">
    <name type="scientific">Homo sapiens</name>
    <name type="common">Human</name>
    <dbReference type="NCBI Taxonomy" id="9606"/>
    <lineage>
        <taxon>Eukaryota</taxon>
        <taxon>Metazoa</taxon>
        <taxon>Chordata</taxon>
        <taxon>Craniata</taxon>
        <taxon>Vertebrata</taxon>
        <taxon>Euteleostomi</taxon>
        <taxon>Mammalia</taxon>
        <taxon>Eutheria</taxon>
        <taxon>Euarchontoglires</taxon>
        <taxon>Primates</taxon>
        <taxon>Haplorrhini</taxon>
        <taxon>Catarrhini</taxon>
        <taxon>Hominidae</taxon>
        <taxon>Homo</taxon>
    </lineage>
</organism>
<evidence type="ECO:0000313" key="1">
    <source>
        <dbReference type="EMBL" id="CCQ42946.1"/>
    </source>
</evidence>